<proteinExistence type="predicted"/>
<dbReference type="Gene3D" id="3.40.30.10">
    <property type="entry name" value="Glutaredoxin"/>
    <property type="match status" value="1"/>
</dbReference>
<evidence type="ECO:0000313" key="8">
    <source>
        <dbReference type="EMBL" id="SKB05753.1"/>
    </source>
</evidence>
<dbReference type="PROSITE" id="PS00194">
    <property type="entry name" value="THIOREDOXIN_1"/>
    <property type="match status" value="1"/>
</dbReference>
<name>A0A1T4YVR7_9ACTN</name>
<evidence type="ECO:0000256" key="3">
    <source>
        <dbReference type="ARBA" id="ARBA00022968"/>
    </source>
</evidence>
<evidence type="ECO:0000313" key="9">
    <source>
        <dbReference type="Proteomes" id="UP000191040"/>
    </source>
</evidence>
<dbReference type="PANTHER" id="PTHR42852">
    <property type="entry name" value="THIOL:DISULFIDE INTERCHANGE PROTEIN DSBE"/>
    <property type="match status" value="1"/>
</dbReference>
<evidence type="ECO:0000256" key="2">
    <source>
        <dbReference type="ARBA" id="ARBA00022748"/>
    </source>
</evidence>
<accession>A0A1T4YVR7</accession>
<keyword evidence="5" id="KW-0676">Redox-active center</keyword>
<dbReference type="PROSITE" id="PS51257">
    <property type="entry name" value="PROKAR_LIPOPROTEIN"/>
    <property type="match status" value="1"/>
</dbReference>
<dbReference type="Pfam" id="PF00578">
    <property type="entry name" value="AhpC-TSA"/>
    <property type="match status" value="1"/>
</dbReference>
<keyword evidence="4" id="KW-1015">Disulfide bond</keyword>
<evidence type="ECO:0000256" key="1">
    <source>
        <dbReference type="ARBA" id="ARBA00004196"/>
    </source>
</evidence>
<evidence type="ECO:0000256" key="6">
    <source>
        <dbReference type="SAM" id="SignalP"/>
    </source>
</evidence>
<dbReference type="InterPro" id="IPR036249">
    <property type="entry name" value="Thioredoxin-like_sf"/>
</dbReference>
<dbReference type="SUPFAM" id="SSF52833">
    <property type="entry name" value="Thioredoxin-like"/>
    <property type="match status" value="1"/>
</dbReference>
<dbReference type="AlphaFoldDB" id="A0A1T4YVR7"/>
<dbReference type="STRING" id="1736691.SAMN06295964_1071"/>
<feature type="signal peptide" evidence="6">
    <location>
        <begin position="1"/>
        <end position="23"/>
    </location>
</feature>
<dbReference type="InterPro" id="IPR017937">
    <property type="entry name" value="Thioredoxin_CS"/>
</dbReference>
<feature type="chain" id="PRO_5039559996" evidence="6">
    <location>
        <begin position="24"/>
        <end position="191"/>
    </location>
</feature>
<keyword evidence="9" id="KW-1185">Reference proteome</keyword>
<keyword evidence="3" id="KW-0812">Transmembrane</keyword>
<dbReference type="GO" id="GO:0016491">
    <property type="term" value="F:oxidoreductase activity"/>
    <property type="evidence" value="ECO:0007669"/>
    <property type="project" value="InterPro"/>
</dbReference>
<dbReference type="PANTHER" id="PTHR42852:SF6">
    <property type="entry name" value="THIOL:DISULFIDE INTERCHANGE PROTEIN DSBE"/>
    <property type="match status" value="1"/>
</dbReference>
<keyword evidence="2" id="KW-0201">Cytochrome c-type biogenesis</keyword>
<sequence length="191" mass="20310">MTRARFARLVVVALMTLVLSACIEGVKDTGEDGFINGNGEITVVDPGKRKPAPELTGTDLDGNELSSADFQGKVMVVNLWGSWCAPCRKEAPALAKASSELADQNVQFLGLLTKDDPASAKAFNESFDITYPSIDDSSGRNQAAFADSLPSVAIPTTWVIDKNGMVAARVMGELTDATLRGLVDQTKKSTQ</sequence>
<reference evidence="9" key="1">
    <citation type="submission" date="2017-02" db="EMBL/GenBank/DDBJ databases">
        <authorList>
            <person name="Varghese N."/>
            <person name="Submissions S."/>
        </authorList>
    </citation>
    <scope>NUCLEOTIDE SEQUENCE [LARGE SCALE GENOMIC DNA]</scope>
    <source>
        <strain evidence="9">9H-4</strain>
    </source>
</reference>
<gene>
    <name evidence="8" type="ORF">SAMN06295964_1071</name>
</gene>
<dbReference type="GO" id="GO:0016209">
    <property type="term" value="F:antioxidant activity"/>
    <property type="evidence" value="ECO:0007669"/>
    <property type="project" value="InterPro"/>
</dbReference>
<comment type="subcellular location">
    <subcellularLocation>
        <location evidence="1">Cell envelope</location>
    </subcellularLocation>
</comment>
<dbReference type="EMBL" id="LT796768">
    <property type="protein sequence ID" value="SKB05753.1"/>
    <property type="molecule type" value="Genomic_DNA"/>
</dbReference>
<evidence type="ECO:0000259" key="7">
    <source>
        <dbReference type="PROSITE" id="PS51352"/>
    </source>
</evidence>
<keyword evidence="6" id="KW-0732">Signal</keyword>
<dbReference type="GO" id="GO:0030313">
    <property type="term" value="C:cell envelope"/>
    <property type="evidence" value="ECO:0007669"/>
    <property type="project" value="UniProtKB-SubCell"/>
</dbReference>
<dbReference type="PROSITE" id="PS51352">
    <property type="entry name" value="THIOREDOXIN_2"/>
    <property type="match status" value="1"/>
</dbReference>
<evidence type="ECO:0000256" key="5">
    <source>
        <dbReference type="ARBA" id="ARBA00023284"/>
    </source>
</evidence>
<dbReference type="InterPro" id="IPR013766">
    <property type="entry name" value="Thioredoxin_domain"/>
</dbReference>
<dbReference type="InterPro" id="IPR050553">
    <property type="entry name" value="Thioredoxin_ResA/DsbE_sf"/>
</dbReference>
<protein>
    <submittedName>
        <fullName evidence="8">Peroxiredoxin</fullName>
    </submittedName>
</protein>
<dbReference type="GO" id="GO:0017004">
    <property type="term" value="P:cytochrome complex assembly"/>
    <property type="evidence" value="ECO:0007669"/>
    <property type="project" value="UniProtKB-KW"/>
</dbReference>
<keyword evidence="3" id="KW-0735">Signal-anchor</keyword>
<dbReference type="CDD" id="cd02966">
    <property type="entry name" value="TlpA_like_family"/>
    <property type="match status" value="1"/>
</dbReference>
<dbReference type="RefSeq" id="WP_078699191.1">
    <property type="nucleotide sequence ID" value="NZ_LT796768.1"/>
</dbReference>
<dbReference type="OrthoDB" id="9796554at2"/>
<dbReference type="Proteomes" id="UP000191040">
    <property type="component" value="Chromosome I"/>
</dbReference>
<feature type="domain" description="Thioredoxin" evidence="7">
    <location>
        <begin position="46"/>
        <end position="188"/>
    </location>
</feature>
<organism evidence="8 9">
    <name type="scientific">Aeromicrobium choanae</name>
    <dbReference type="NCBI Taxonomy" id="1736691"/>
    <lineage>
        <taxon>Bacteria</taxon>
        <taxon>Bacillati</taxon>
        <taxon>Actinomycetota</taxon>
        <taxon>Actinomycetes</taxon>
        <taxon>Propionibacteriales</taxon>
        <taxon>Nocardioidaceae</taxon>
        <taxon>Aeromicrobium</taxon>
    </lineage>
</organism>
<dbReference type="InterPro" id="IPR000866">
    <property type="entry name" value="AhpC/TSA"/>
</dbReference>
<evidence type="ECO:0000256" key="4">
    <source>
        <dbReference type="ARBA" id="ARBA00023157"/>
    </source>
</evidence>